<reference evidence="1 2" key="1">
    <citation type="submission" date="2012-05" db="EMBL/GenBank/DDBJ databases">
        <title>Complete Genome Sequence of Lactobacillus coryniformis CECT5711.</title>
        <authorList>
            <person name="Rodriguez J.M."/>
        </authorList>
    </citation>
    <scope>NUCLEOTIDE SEQUENCE [LARGE SCALE GENOMIC DNA]</scope>
    <source>
        <strain evidence="2">CECT5711</strain>
    </source>
</reference>
<dbReference type="AlphaFoldDB" id="J3EPY5"/>
<gene>
    <name evidence="1" type="ORF">A11Y_127125</name>
</gene>
<dbReference type="InterPro" id="IPR036237">
    <property type="entry name" value="Xyl_isomerase-like_sf"/>
</dbReference>
<dbReference type="EMBL" id="AKFP01000061">
    <property type="protein sequence ID" value="EJN55295.1"/>
    <property type="molecule type" value="Genomic_DNA"/>
</dbReference>
<dbReference type="PATRIC" id="fig|1185325.3.peg.2093"/>
<dbReference type="RefSeq" id="WP_003679634.1">
    <property type="nucleotide sequence ID" value="NZ_AKFP01000061.1"/>
</dbReference>
<sequence>MYVSINTAVFLDELQAGISQLTCLHRLTDYSLDAIEVRGEFFNTATKNAELQSIDHLCQQQNWQFYYSVPEELFQTDKINPKLTNYLNMAARNHIKSLKFSLGDTKQLTTEIIDNLKKQLSATAVQVSIENQPNQFGTLANVTQNLTKLATTKLGYTFDAGNWCWVDTPPLTAFSDLKAMVTVFHLKKIQQHDTILLTPEDVAWQQILAQLAPTVPVFLEYAIPADQLATQIKLVDQQLQQRQATL</sequence>
<name>J3EPY5_9LACO</name>
<comment type="caution">
    <text evidence="1">The sequence shown here is derived from an EMBL/GenBank/DDBJ whole genome shotgun (WGS) entry which is preliminary data.</text>
</comment>
<dbReference type="STRING" id="1185325.A11Y_127125"/>
<dbReference type="Gene3D" id="3.20.20.150">
    <property type="entry name" value="Divalent-metal-dependent TIM barrel enzymes"/>
    <property type="match status" value="1"/>
</dbReference>
<proteinExistence type="predicted"/>
<evidence type="ECO:0000313" key="2">
    <source>
        <dbReference type="Proteomes" id="UP000007271"/>
    </source>
</evidence>
<accession>J3EPY5</accession>
<organism evidence="1 2">
    <name type="scientific">Loigolactobacillus coryniformis subsp. coryniformis CECT 5711</name>
    <dbReference type="NCBI Taxonomy" id="1185325"/>
    <lineage>
        <taxon>Bacteria</taxon>
        <taxon>Bacillati</taxon>
        <taxon>Bacillota</taxon>
        <taxon>Bacilli</taxon>
        <taxon>Lactobacillales</taxon>
        <taxon>Lactobacillaceae</taxon>
        <taxon>Loigolactobacillus</taxon>
    </lineage>
</organism>
<protein>
    <submittedName>
        <fullName evidence="1">N-acetylglucosamine 2-epimerase</fullName>
    </submittedName>
</protein>
<dbReference type="SUPFAM" id="SSF51658">
    <property type="entry name" value="Xylose isomerase-like"/>
    <property type="match status" value="1"/>
</dbReference>
<evidence type="ECO:0000313" key="1">
    <source>
        <dbReference type="EMBL" id="EJN55295.1"/>
    </source>
</evidence>
<dbReference type="Proteomes" id="UP000007271">
    <property type="component" value="Unassembled WGS sequence"/>
</dbReference>